<dbReference type="Proteomes" id="UP000747542">
    <property type="component" value="Unassembled WGS sequence"/>
</dbReference>
<gene>
    <name evidence="3" type="ORF">Hamer_G006031</name>
</gene>
<keyword evidence="2" id="KW-0732">Signal</keyword>
<dbReference type="EMBL" id="JAHLQT010039184">
    <property type="protein sequence ID" value="KAG7156305.1"/>
    <property type="molecule type" value="Genomic_DNA"/>
</dbReference>
<protein>
    <submittedName>
        <fullName evidence="3">Uncharacterized protein</fullName>
    </submittedName>
</protein>
<proteinExistence type="predicted"/>
<keyword evidence="1" id="KW-1133">Transmembrane helix</keyword>
<feature type="transmembrane region" description="Helical" evidence="1">
    <location>
        <begin position="74"/>
        <end position="92"/>
    </location>
</feature>
<keyword evidence="1" id="KW-0472">Membrane</keyword>
<accession>A0A8J5MM47</accession>
<feature type="signal peptide" evidence="2">
    <location>
        <begin position="1"/>
        <end position="28"/>
    </location>
</feature>
<name>A0A8J5MM47_HOMAM</name>
<evidence type="ECO:0000313" key="3">
    <source>
        <dbReference type="EMBL" id="KAG7156305.1"/>
    </source>
</evidence>
<reference evidence="3" key="1">
    <citation type="journal article" date="2021" name="Sci. Adv.">
        <title>The American lobster genome reveals insights on longevity, neural, and immune adaptations.</title>
        <authorList>
            <person name="Polinski J.M."/>
            <person name="Zimin A.V."/>
            <person name="Clark K.F."/>
            <person name="Kohn A.B."/>
            <person name="Sadowski N."/>
            <person name="Timp W."/>
            <person name="Ptitsyn A."/>
            <person name="Khanna P."/>
            <person name="Romanova D.Y."/>
            <person name="Williams P."/>
            <person name="Greenwood S.J."/>
            <person name="Moroz L.L."/>
            <person name="Walt D.R."/>
            <person name="Bodnar A.G."/>
        </authorList>
    </citation>
    <scope>NUCLEOTIDE SEQUENCE</scope>
    <source>
        <strain evidence="3">GMGI-L3</strain>
    </source>
</reference>
<evidence type="ECO:0000256" key="1">
    <source>
        <dbReference type="SAM" id="Phobius"/>
    </source>
</evidence>
<keyword evidence="1" id="KW-0812">Transmembrane</keyword>
<evidence type="ECO:0000256" key="2">
    <source>
        <dbReference type="SAM" id="SignalP"/>
    </source>
</evidence>
<dbReference type="AlphaFoldDB" id="A0A8J5MM47"/>
<comment type="caution">
    <text evidence="3">The sequence shown here is derived from an EMBL/GenBank/DDBJ whole genome shotgun (WGS) entry which is preliminary data.</text>
</comment>
<feature type="chain" id="PRO_5035168606" evidence="2">
    <location>
        <begin position="29"/>
        <end position="193"/>
    </location>
</feature>
<organism evidence="3 4">
    <name type="scientific">Homarus americanus</name>
    <name type="common">American lobster</name>
    <dbReference type="NCBI Taxonomy" id="6706"/>
    <lineage>
        <taxon>Eukaryota</taxon>
        <taxon>Metazoa</taxon>
        <taxon>Ecdysozoa</taxon>
        <taxon>Arthropoda</taxon>
        <taxon>Crustacea</taxon>
        <taxon>Multicrustacea</taxon>
        <taxon>Malacostraca</taxon>
        <taxon>Eumalacostraca</taxon>
        <taxon>Eucarida</taxon>
        <taxon>Decapoda</taxon>
        <taxon>Pleocyemata</taxon>
        <taxon>Astacidea</taxon>
        <taxon>Nephropoidea</taxon>
        <taxon>Nephropidae</taxon>
        <taxon>Homarus</taxon>
    </lineage>
</organism>
<sequence>MVTSTSAAFMFSCCLLVLMSLTVSPTVAQGYSSYSELSYRVPRYRSRGWAIQPRSFWSRARSITPRLFTVASEAASVLAVPALAVLALSAIWPTRRHYRIKREADGSEAPVAALTEHLMNVYYAAIESDQCMQRLACELGAASISLNPHHHNLMLQVLGSTTSNKYSGLFDKFKAGVNAEKCKKYGCSLMDNH</sequence>
<evidence type="ECO:0000313" key="4">
    <source>
        <dbReference type="Proteomes" id="UP000747542"/>
    </source>
</evidence>
<dbReference type="OrthoDB" id="6376270at2759"/>
<keyword evidence="4" id="KW-1185">Reference proteome</keyword>